<feature type="non-terminal residue" evidence="1">
    <location>
        <position position="215"/>
    </location>
</feature>
<dbReference type="InterPro" id="IPR036514">
    <property type="entry name" value="SGNH_hydro_sf"/>
</dbReference>
<evidence type="ECO:0008006" key="3">
    <source>
        <dbReference type="Google" id="ProtNLM"/>
    </source>
</evidence>
<dbReference type="EMBL" id="JAFCMP010000526">
    <property type="protein sequence ID" value="KAG5177295.1"/>
    <property type="molecule type" value="Genomic_DNA"/>
</dbReference>
<dbReference type="SUPFAM" id="SSF52266">
    <property type="entry name" value="SGNH hydrolase"/>
    <property type="match status" value="1"/>
</dbReference>
<gene>
    <name evidence="1" type="ORF">JKP88DRAFT_130065</name>
</gene>
<evidence type="ECO:0000313" key="1">
    <source>
        <dbReference type="EMBL" id="KAG5177295.1"/>
    </source>
</evidence>
<accession>A0A836C8S8</accession>
<feature type="non-terminal residue" evidence="1">
    <location>
        <position position="1"/>
    </location>
</feature>
<reference evidence="1" key="1">
    <citation type="submission" date="2021-02" db="EMBL/GenBank/DDBJ databases">
        <title>First Annotated Genome of the Yellow-green Alga Tribonema minus.</title>
        <authorList>
            <person name="Mahan K.M."/>
        </authorList>
    </citation>
    <scope>NUCLEOTIDE SEQUENCE</scope>
    <source>
        <strain evidence="1">UTEX B ZZ1240</strain>
    </source>
</reference>
<proteinExistence type="predicted"/>
<organism evidence="1 2">
    <name type="scientific">Tribonema minus</name>
    <dbReference type="NCBI Taxonomy" id="303371"/>
    <lineage>
        <taxon>Eukaryota</taxon>
        <taxon>Sar</taxon>
        <taxon>Stramenopiles</taxon>
        <taxon>Ochrophyta</taxon>
        <taxon>PX clade</taxon>
        <taxon>Xanthophyceae</taxon>
        <taxon>Tribonematales</taxon>
        <taxon>Tribonemataceae</taxon>
        <taxon>Tribonema</taxon>
    </lineage>
</organism>
<keyword evidence="2" id="KW-1185">Reference proteome</keyword>
<dbReference type="Gene3D" id="3.40.50.1110">
    <property type="entry name" value="SGNH hydrolase"/>
    <property type="match status" value="1"/>
</dbReference>
<dbReference type="PANTHER" id="PTHR34407:SF1">
    <property type="entry name" value="SGNH HYDROLASE-TYPE ESTERASE DOMAIN-CONTAINING PROTEIN"/>
    <property type="match status" value="1"/>
</dbReference>
<comment type="caution">
    <text evidence="1">The sequence shown here is derived from an EMBL/GenBank/DDBJ whole genome shotgun (WGS) entry which is preliminary data.</text>
</comment>
<dbReference type="PANTHER" id="PTHR34407">
    <property type="entry name" value="EXPRESSED PROTEIN"/>
    <property type="match status" value="1"/>
</dbReference>
<dbReference type="Proteomes" id="UP000664859">
    <property type="component" value="Unassembled WGS sequence"/>
</dbReference>
<dbReference type="AlphaFoldDB" id="A0A836C8S8"/>
<protein>
    <recommendedName>
        <fullName evidence="3">SGNH hydrolase-type esterase domain-containing protein</fullName>
    </recommendedName>
</protein>
<sequence>LANTGTTTDTQLNNFFRKCVTPGSTINLGILGGSISQFSTGYQVKWISRLKQMCPVSSINLYDGARSSTGSMTLGFCAKASIGSPEEVDLFVSEFTLNDGSRYTIDGAFNSQSYEFLLRNVITTFKYAPAIITLHFWGSPFVYESAQPDLVALAQRYKLSAISMRDAVWPYYTAQREPLATVEECTKDGIHPSDYVQKLAADLLHKYIVDKFLAW</sequence>
<name>A0A836C8S8_9STRA</name>
<dbReference type="OrthoDB" id="544608at2759"/>
<evidence type="ECO:0000313" key="2">
    <source>
        <dbReference type="Proteomes" id="UP000664859"/>
    </source>
</evidence>